<feature type="compositionally biased region" description="Polar residues" evidence="1">
    <location>
        <begin position="207"/>
        <end position="220"/>
    </location>
</feature>
<gene>
    <name evidence="2" type="ORF">SAMN05421854_103187</name>
</gene>
<accession>A0A1I5KH39</accession>
<feature type="region of interest" description="Disordered" evidence="1">
    <location>
        <begin position="401"/>
        <end position="424"/>
    </location>
</feature>
<feature type="compositionally biased region" description="Basic and acidic residues" evidence="1">
    <location>
        <begin position="123"/>
        <end position="136"/>
    </location>
</feature>
<feature type="compositionally biased region" description="Basic residues" evidence="1">
    <location>
        <begin position="61"/>
        <end position="81"/>
    </location>
</feature>
<feature type="compositionally biased region" description="Low complexity" evidence="1">
    <location>
        <begin position="274"/>
        <end position="292"/>
    </location>
</feature>
<reference evidence="3" key="1">
    <citation type="submission" date="2016-10" db="EMBL/GenBank/DDBJ databases">
        <authorList>
            <person name="Varghese N."/>
            <person name="Submissions S."/>
        </authorList>
    </citation>
    <scope>NUCLEOTIDE SEQUENCE [LARGE SCALE GENOMIC DNA]</scope>
    <source>
        <strain evidence="3">DSM 44637</strain>
    </source>
</reference>
<feature type="region of interest" description="Disordered" evidence="1">
    <location>
        <begin position="324"/>
        <end position="345"/>
    </location>
</feature>
<dbReference type="EMBL" id="FOWC01000003">
    <property type="protein sequence ID" value="SFO84297.1"/>
    <property type="molecule type" value="Genomic_DNA"/>
</dbReference>
<feature type="region of interest" description="Disordered" evidence="1">
    <location>
        <begin position="272"/>
        <end position="294"/>
    </location>
</feature>
<protein>
    <submittedName>
        <fullName evidence="2">Uncharacterized protein</fullName>
    </submittedName>
</protein>
<feature type="region of interest" description="Disordered" evidence="1">
    <location>
        <begin position="97"/>
        <end position="257"/>
    </location>
</feature>
<evidence type="ECO:0000313" key="2">
    <source>
        <dbReference type="EMBL" id="SFO84297.1"/>
    </source>
</evidence>
<evidence type="ECO:0000256" key="1">
    <source>
        <dbReference type="SAM" id="MobiDB-lite"/>
    </source>
</evidence>
<organism evidence="2 3">
    <name type="scientific">Amycolatopsis rubida</name>
    <dbReference type="NCBI Taxonomy" id="112413"/>
    <lineage>
        <taxon>Bacteria</taxon>
        <taxon>Bacillati</taxon>
        <taxon>Actinomycetota</taxon>
        <taxon>Actinomycetes</taxon>
        <taxon>Pseudonocardiales</taxon>
        <taxon>Pseudonocardiaceae</taxon>
        <taxon>Amycolatopsis</taxon>
    </lineage>
</organism>
<feature type="compositionally biased region" description="Basic and acidic residues" evidence="1">
    <location>
        <begin position="50"/>
        <end position="60"/>
    </location>
</feature>
<feature type="compositionally biased region" description="Basic residues" evidence="1">
    <location>
        <begin position="226"/>
        <end position="236"/>
    </location>
</feature>
<name>A0A1I5KH39_9PSEU</name>
<evidence type="ECO:0000313" key="3">
    <source>
        <dbReference type="Proteomes" id="UP000199137"/>
    </source>
</evidence>
<dbReference type="Proteomes" id="UP000199137">
    <property type="component" value="Unassembled WGS sequence"/>
</dbReference>
<sequence>MPPVLVRAAAGNCPARRRAVRADQRPTSRQPAVVRAGIAARRRAWPPHGAESRAVAESRWSRRGPGRARRWHRRSPPGVRRRGGEIRPVPASLIRSDETGGVDAQRIRGPFGEHAGGTEDVENGGRRVRAEGEHSCRAPFASRTGERLPPSRARRPVSPLSTVAPAPGTDNSRTHRSSARVTDAAGRTAGGSQQRPPSLRPALYHRSSPTLDSCRCTQPTAPARMRPAHRGPRGRRGQPSGHAAAPTQAGRPAHDAFRSGCGQLLGCRSRISTVPRGSRTGRPSSTRSVSSSCVARNPVGPCADGHFRAPSAGPACHLPWDTKAGSWSRQPSPFSGSGLPAAQPPPVARKRFAAVARMRLVWTDRATPLDRSVQRGRLLAFRPGRARRRPFHRVRQRAALPDSEWASASPGRAGTGPASALLHDPDRGGRFTATAAMLRKPPLTLLASAAIGTTRRARIGDGTGSAAPGSCRHCS</sequence>
<feature type="compositionally biased region" description="Polar residues" evidence="1">
    <location>
        <begin position="325"/>
        <end position="335"/>
    </location>
</feature>
<dbReference type="AlphaFoldDB" id="A0A1I5KH39"/>
<feature type="region of interest" description="Disordered" evidence="1">
    <location>
        <begin position="44"/>
        <end position="85"/>
    </location>
</feature>
<proteinExistence type="predicted"/>